<reference evidence="4" key="1">
    <citation type="submission" date="2013-11" db="EMBL/GenBank/DDBJ databases">
        <title>Genome sequence of the fusiform rust pathogen reveals effectors for host alternation and coevolution with pine.</title>
        <authorList>
            <consortium name="DOE Joint Genome Institute"/>
            <person name="Smith K."/>
            <person name="Pendleton A."/>
            <person name="Kubisiak T."/>
            <person name="Anderson C."/>
            <person name="Salamov A."/>
            <person name="Aerts A."/>
            <person name="Riley R."/>
            <person name="Clum A."/>
            <person name="Lindquist E."/>
            <person name="Ence D."/>
            <person name="Campbell M."/>
            <person name="Kronenberg Z."/>
            <person name="Feau N."/>
            <person name="Dhillon B."/>
            <person name="Hamelin R."/>
            <person name="Burleigh J."/>
            <person name="Smith J."/>
            <person name="Yandell M."/>
            <person name="Nelson C."/>
            <person name="Grigoriev I."/>
            <person name="Davis J."/>
        </authorList>
    </citation>
    <scope>NUCLEOTIDE SEQUENCE</scope>
    <source>
        <strain evidence="4">G11</strain>
    </source>
</reference>
<evidence type="ECO:0000256" key="1">
    <source>
        <dbReference type="SAM" id="MobiDB-lite"/>
    </source>
</evidence>
<dbReference type="GO" id="GO:0005975">
    <property type="term" value="P:carbohydrate metabolic process"/>
    <property type="evidence" value="ECO:0007669"/>
    <property type="project" value="InterPro"/>
</dbReference>
<dbReference type="OrthoDB" id="73875at2759"/>
<dbReference type="AlphaFoldDB" id="A0A9P6TF44"/>
<dbReference type="PANTHER" id="PTHR11177">
    <property type="entry name" value="CHITINASE"/>
    <property type="match status" value="1"/>
</dbReference>
<dbReference type="GO" id="GO:0008061">
    <property type="term" value="F:chitin binding"/>
    <property type="evidence" value="ECO:0007669"/>
    <property type="project" value="InterPro"/>
</dbReference>
<feature type="chain" id="PRO_5040283825" description="GH18 domain-containing protein" evidence="2">
    <location>
        <begin position="20"/>
        <end position="445"/>
    </location>
</feature>
<dbReference type="GO" id="GO:0005576">
    <property type="term" value="C:extracellular region"/>
    <property type="evidence" value="ECO:0007669"/>
    <property type="project" value="TreeGrafter"/>
</dbReference>
<evidence type="ECO:0000313" key="4">
    <source>
        <dbReference type="EMBL" id="KAG0149350.1"/>
    </source>
</evidence>
<accession>A0A9P6TF44</accession>
<dbReference type="Proteomes" id="UP000886653">
    <property type="component" value="Unassembled WGS sequence"/>
</dbReference>
<organism evidence="4 5">
    <name type="scientific">Cronartium quercuum f. sp. fusiforme G11</name>
    <dbReference type="NCBI Taxonomy" id="708437"/>
    <lineage>
        <taxon>Eukaryota</taxon>
        <taxon>Fungi</taxon>
        <taxon>Dikarya</taxon>
        <taxon>Basidiomycota</taxon>
        <taxon>Pucciniomycotina</taxon>
        <taxon>Pucciniomycetes</taxon>
        <taxon>Pucciniales</taxon>
        <taxon>Coleosporiaceae</taxon>
        <taxon>Cronartium</taxon>
    </lineage>
</organism>
<dbReference type="Pfam" id="PF00704">
    <property type="entry name" value="Glyco_hydro_18"/>
    <property type="match status" value="1"/>
</dbReference>
<dbReference type="PROSITE" id="PS51910">
    <property type="entry name" value="GH18_2"/>
    <property type="match status" value="1"/>
</dbReference>
<dbReference type="EMBL" id="MU167228">
    <property type="protein sequence ID" value="KAG0149350.1"/>
    <property type="molecule type" value="Genomic_DNA"/>
</dbReference>
<dbReference type="GO" id="GO:0004568">
    <property type="term" value="F:chitinase activity"/>
    <property type="evidence" value="ECO:0007669"/>
    <property type="project" value="TreeGrafter"/>
</dbReference>
<dbReference type="InterPro" id="IPR017853">
    <property type="entry name" value="GH"/>
</dbReference>
<dbReference type="InterPro" id="IPR050314">
    <property type="entry name" value="Glycosyl_Hydrlase_18"/>
</dbReference>
<dbReference type="InterPro" id="IPR011583">
    <property type="entry name" value="Chitinase_II/V-like_cat"/>
</dbReference>
<dbReference type="InterPro" id="IPR001223">
    <property type="entry name" value="Glyco_hydro18_cat"/>
</dbReference>
<dbReference type="SUPFAM" id="SSF51445">
    <property type="entry name" value="(Trans)glycosidases"/>
    <property type="match status" value="1"/>
</dbReference>
<evidence type="ECO:0000259" key="3">
    <source>
        <dbReference type="PROSITE" id="PS51910"/>
    </source>
</evidence>
<feature type="region of interest" description="Disordered" evidence="1">
    <location>
        <begin position="36"/>
        <end position="61"/>
    </location>
</feature>
<evidence type="ECO:0000313" key="5">
    <source>
        <dbReference type="Proteomes" id="UP000886653"/>
    </source>
</evidence>
<dbReference type="GO" id="GO:0006032">
    <property type="term" value="P:chitin catabolic process"/>
    <property type="evidence" value="ECO:0007669"/>
    <property type="project" value="TreeGrafter"/>
</dbReference>
<name>A0A9P6TF44_9BASI</name>
<feature type="signal peptide" evidence="2">
    <location>
        <begin position="1"/>
        <end position="19"/>
    </location>
</feature>
<gene>
    <name evidence="4" type="ORF">CROQUDRAFT_39857</name>
</gene>
<dbReference type="Gene3D" id="3.20.20.80">
    <property type="entry name" value="Glycosidases"/>
    <property type="match status" value="1"/>
</dbReference>
<sequence>MVLLSFSHLLHGLPQTGIAEITVETEVTQEVTYESTTDQSQTVSITSDNNPGGEFDISRFSPNDPTISPLKNCPTPRPGSRVVGYYVLPDNPQPVSERQFESYTDIILSSITPLPDFTFNFGRSKTTWVTLAKDFVARSEKRCVTPLLGLGGWDGSRYFSGLVYTPEKREKFASSIISLMKEVGFRGVDLSWLCEPGVECNEISPEDLTNWADFLTLMRSKIPSTWVSISGYIAGLSGPPQKDEKTRIAYQKIVKAVSYVILMTYDVYGSWSETTGPVSPLSDKCNDEGNKFSFQESVKIYIALSFNPLQIIPSVPSTSHGWRLVKGDLKDKKFPNGLISYIYQNHTKEKLPGGPSDTKPGGLDQCGKPTNYTGTWTVQELVQTKKLTNDLTRGDGGYQRIFDTCSGTPFILNKQERILISYDDVESTILKTQFVASMGLGGIGL</sequence>
<evidence type="ECO:0000256" key="2">
    <source>
        <dbReference type="SAM" id="SignalP"/>
    </source>
</evidence>
<feature type="domain" description="GH18" evidence="3">
    <location>
        <begin position="80"/>
        <end position="445"/>
    </location>
</feature>
<proteinExistence type="predicted"/>
<feature type="compositionally biased region" description="Polar residues" evidence="1">
    <location>
        <begin position="38"/>
        <end position="50"/>
    </location>
</feature>
<dbReference type="SUPFAM" id="SSF54556">
    <property type="entry name" value="Chitinase insertion domain"/>
    <property type="match status" value="1"/>
</dbReference>
<dbReference type="PANTHER" id="PTHR11177:SF317">
    <property type="entry name" value="CHITINASE 12-RELATED"/>
    <property type="match status" value="1"/>
</dbReference>
<protein>
    <recommendedName>
        <fullName evidence="3">GH18 domain-containing protein</fullName>
    </recommendedName>
</protein>
<comment type="caution">
    <text evidence="4">The sequence shown here is derived from an EMBL/GenBank/DDBJ whole genome shotgun (WGS) entry which is preliminary data.</text>
</comment>
<keyword evidence="2" id="KW-0732">Signal</keyword>
<dbReference type="SMART" id="SM00636">
    <property type="entry name" value="Glyco_18"/>
    <property type="match status" value="1"/>
</dbReference>
<dbReference type="InterPro" id="IPR029070">
    <property type="entry name" value="Chitinase_insertion_sf"/>
</dbReference>
<keyword evidence="5" id="KW-1185">Reference proteome</keyword>
<dbReference type="Gene3D" id="3.10.50.10">
    <property type="match status" value="1"/>
</dbReference>